<keyword evidence="3" id="KW-0675">Receptor</keyword>
<comment type="similarity">
    <text evidence="1">Belongs to the UPF0065 (bug) family.</text>
</comment>
<dbReference type="Proteomes" id="UP000294692">
    <property type="component" value="Unassembled WGS sequence"/>
</dbReference>
<dbReference type="SUPFAM" id="SSF53850">
    <property type="entry name" value="Periplasmic binding protein-like II"/>
    <property type="match status" value="1"/>
</dbReference>
<dbReference type="AlphaFoldDB" id="A0A4R3UJW4"/>
<dbReference type="InterPro" id="IPR005064">
    <property type="entry name" value="BUG"/>
</dbReference>
<accession>A0A4R3UJW4</accession>
<keyword evidence="2" id="KW-0732">Signal</keyword>
<protein>
    <submittedName>
        <fullName evidence="3">Tripartite-type tricarboxylate transporter receptor subunit TctC</fullName>
    </submittedName>
</protein>
<comment type="caution">
    <text evidence="3">The sequence shown here is derived from an EMBL/GenBank/DDBJ whole genome shotgun (WGS) entry which is preliminary data.</text>
</comment>
<dbReference type="Gene3D" id="3.40.190.150">
    <property type="entry name" value="Bordetella uptake gene, domain 1"/>
    <property type="match status" value="1"/>
</dbReference>
<name>A0A4R3UJW4_9BURK</name>
<feature type="signal peptide" evidence="2">
    <location>
        <begin position="1"/>
        <end position="31"/>
    </location>
</feature>
<dbReference type="Pfam" id="PF03401">
    <property type="entry name" value="TctC"/>
    <property type="match status" value="1"/>
</dbReference>
<proteinExistence type="inferred from homology"/>
<dbReference type="RefSeq" id="WP_132478370.1">
    <property type="nucleotide sequence ID" value="NZ_JBHRVM010000001.1"/>
</dbReference>
<dbReference type="PANTHER" id="PTHR42928">
    <property type="entry name" value="TRICARBOXYLATE-BINDING PROTEIN"/>
    <property type="match status" value="1"/>
</dbReference>
<evidence type="ECO:0000256" key="1">
    <source>
        <dbReference type="ARBA" id="ARBA00006987"/>
    </source>
</evidence>
<dbReference type="PIRSF" id="PIRSF017082">
    <property type="entry name" value="YflP"/>
    <property type="match status" value="1"/>
</dbReference>
<organism evidence="3 4">
    <name type="scientific">Paracandidimonas soli</name>
    <dbReference type="NCBI Taxonomy" id="1917182"/>
    <lineage>
        <taxon>Bacteria</taxon>
        <taxon>Pseudomonadati</taxon>
        <taxon>Pseudomonadota</taxon>
        <taxon>Betaproteobacteria</taxon>
        <taxon>Burkholderiales</taxon>
        <taxon>Alcaligenaceae</taxon>
        <taxon>Paracandidimonas</taxon>
    </lineage>
</organism>
<dbReference type="PANTHER" id="PTHR42928:SF5">
    <property type="entry name" value="BLR1237 PROTEIN"/>
    <property type="match status" value="1"/>
</dbReference>
<dbReference type="InterPro" id="IPR042100">
    <property type="entry name" value="Bug_dom1"/>
</dbReference>
<gene>
    <name evidence="3" type="ORF">EV686_11626</name>
</gene>
<dbReference type="CDD" id="cd13578">
    <property type="entry name" value="PBP2_Bug27"/>
    <property type="match status" value="1"/>
</dbReference>
<reference evidence="3 4" key="1">
    <citation type="submission" date="2019-03" db="EMBL/GenBank/DDBJ databases">
        <title>Genomic Encyclopedia of Type Strains, Phase IV (KMG-IV): sequencing the most valuable type-strain genomes for metagenomic binning, comparative biology and taxonomic classification.</title>
        <authorList>
            <person name="Goeker M."/>
        </authorList>
    </citation>
    <scope>NUCLEOTIDE SEQUENCE [LARGE SCALE GENOMIC DNA]</scope>
    <source>
        <strain evidence="3 4">DSM 100048</strain>
    </source>
</reference>
<dbReference type="OrthoDB" id="8855218at2"/>
<keyword evidence="4" id="KW-1185">Reference proteome</keyword>
<feature type="chain" id="PRO_5020207297" evidence="2">
    <location>
        <begin position="32"/>
        <end position="331"/>
    </location>
</feature>
<sequence length="331" mass="34741">MKTSRLQLIRRRLLAALASASCLAFPFAAQADASYPDKPVRIVVPYPPGGANDVIGRLVAQRLSLMTGQQFVVENKPGATGLTGTAHVAGTAPDGYTLLVSASVHVIYPSLFKEVTFDPLKDFTPISQLASGSLILSVNPSQPFKTLQELLAYAKANPGKLQYASSGNGSATHLAAEALKQQAGVDIGHIPYRGGAPALSDTIAGHVPMIIDPVASSMPFLTSGKLRALAVTTAQRSPLLPDLPTVAESGLPNYDIGTWYGLWAPAGTPDAVVAKLSSLVAEAIRHPETQERLQALGLQGVGNSPAEFKAYNASEYEKWKAVVAESGATMD</sequence>
<evidence type="ECO:0000256" key="2">
    <source>
        <dbReference type="SAM" id="SignalP"/>
    </source>
</evidence>
<dbReference type="EMBL" id="SMBX01000016">
    <property type="protein sequence ID" value="TCU91936.1"/>
    <property type="molecule type" value="Genomic_DNA"/>
</dbReference>
<dbReference type="Gene3D" id="3.40.190.10">
    <property type="entry name" value="Periplasmic binding protein-like II"/>
    <property type="match status" value="1"/>
</dbReference>
<evidence type="ECO:0000313" key="3">
    <source>
        <dbReference type="EMBL" id="TCU91936.1"/>
    </source>
</evidence>
<evidence type="ECO:0000313" key="4">
    <source>
        <dbReference type="Proteomes" id="UP000294692"/>
    </source>
</evidence>